<keyword evidence="3" id="KW-1185">Reference proteome</keyword>
<dbReference type="CDD" id="cd07012">
    <property type="entry name" value="PBP2_Bug_TTT"/>
    <property type="match status" value="1"/>
</dbReference>
<gene>
    <name evidence="2" type="ORF">GON04_22705</name>
</gene>
<evidence type="ECO:0000313" key="2">
    <source>
        <dbReference type="EMBL" id="MVQ32284.1"/>
    </source>
</evidence>
<protein>
    <submittedName>
        <fullName evidence="2">Tripartite tricarboxylate transporter substrate binding protein</fullName>
    </submittedName>
</protein>
<dbReference type="InterPro" id="IPR005064">
    <property type="entry name" value="BUG"/>
</dbReference>
<dbReference type="PIRSF" id="PIRSF017082">
    <property type="entry name" value="YflP"/>
    <property type="match status" value="1"/>
</dbReference>
<dbReference type="SUPFAM" id="SSF53850">
    <property type="entry name" value="Periplasmic binding protein-like II"/>
    <property type="match status" value="1"/>
</dbReference>
<dbReference type="InterPro" id="IPR042100">
    <property type="entry name" value="Bug_dom1"/>
</dbReference>
<evidence type="ECO:0000313" key="3">
    <source>
        <dbReference type="Proteomes" id="UP000469385"/>
    </source>
</evidence>
<dbReference type="AlphaFoldDB" id="A0A6N8IZ65"/>
<reference evidence="2 3" key="1">
    <citation type="submission" date="2019-12" db="EMBL/GenBank/DDBJ databases">
        <authorList>
            <person name="Huq M.A."/>
        </authorList>
    </citation>
    <scope>NUCLEOTIDE SEQUENCE [LARGE SCALE GENOMIC DNA]</scope>
    <source>
        <strain evidence="2 3">MAH-25</strain>
    </source>
</reference>
<dbReference type="PANTHER" id="PTHR42928:SF5">
    <property type="entry name" value="BLR1237 PROTEIN"/>
    <property type="match status" value="1"/>
</dbReference>
<organism evidence="2 3">
    <name type="scientific">Ramlibacter pinisoli</name>
    <dbReference type="NCBI Taxonomy" id="2682844"/>
    <lineage>
        <taxon>Bacteria</taxon>
        <taxon>Pseudomonadati</taxon>
        <taxon>Pseudomonadota</taxon>
        <taxon>Betaproteobacteria</taxon>
        <taxon>Burkholderiales</taxon>
        <taxon>Comamonadaceae</taxon>
        <taxon>Ramlibacter</taxon>
    </lineage>
</organism>
<dbReference type="PANTHER" id="PTHR42928">
    <property type="entry name" value="TRICARBOXYLATE-BINDING PROTEIN"/>
    <property type="match status" value="1"/>
</dbReference>
<dbReference type="Pfam" id="PF03401">
    <property type="entry name" value="TctC"/>
    <property type="match status" value="1"/>
</dbReference>
<name>A0A6N8IZ65_9BURK</name>
<dbReference type="Proteomes" id="UP000469385">
    <property type="component" value="Unassembled WGS sequence"/>
</dbReference>
<sequence length="345" mass="36309">MEALPNYDGSASNPLPQETPLHRRNLLAALTLGLLAGPMTAALAQSDYPSRPVKVIVPFPAGGTSDLMGRAIAEELTKQLKQPFVVENKGGAGGAIGTDQVAKSAPDGYTLLLSGIGSNAVIHGFAAPRPGYDSMRDFVHISQLAAGPNVLVVNPSFPAKTFKEFIAHVKANPGKVDYGQVTASSGHLTTEYLKQVAGLDMVGIAYKGGAPALADVLAGQIPLMFTNQDAVLPHVKAGKLRALAVTSPQRNPLYPDVPTVAESGYPDFSAVSWTGLSAPKGTPKSITDKLEAAMVKAFNEPAARQKLEATGFVVVASRSPDYTKFVQDEINRWTKVIQTAGIKPE</sequence>
<evidence type="ECO:0000256" key="1">
    <source>
        <dbReference type="ARBA" id="ARBA00006987"/>
    </source>
</evidence>
<comment type="caution">
    <text evidence="2">The sequence shown here is derived from an EMBL/GenBank/DDBJ whole genome shotgun (WGS) entry which is preliminary data.</text>
</comment>
<comment type="similarity">
    <text evidence="1">Belongs to the UPF0065 (bug) family.</text>
</comment>
<proteinExistence type="inferred from homology"/>
<accession>A0A6N8IZ65</accession>
<dbReference type="Gene3D" id="3.40.190.10">
    <property type="entry name" value="Periplasmic binding protein-like II"/>
    <property type="match status" value="1"/>
</dbReference>
<dbReference type="Gene3D" id="3.40.190.150">
    <property type="entry name" value="Bordetella uptake gene, domain 1"/>
    <property type="match status" value="1"/>
</dbReference>
<dbReference type="EMBL" id="WSEL01000009">
    <property type="protein sequence ID" value="MVQ32284.1"/>
    <property type="molecule type" value="Genomic_DNA"/>
</dbReference>